<organism evidence="11 12">
    <name type="scientific">Plutella xylostella</name>
    <name type="common">Diamondback moth</name>
    <name type="synonym">Plutella maculipennis</name>
    <dbReference type="NCBI Taxonomy" id="51655"/>
    <lineage>
        <taxon>Eukaryota</taxon>
        <taxon>Metazoa</taxon>
        <taxon>Ecdysozoa</taxon>
        <taxon>Arthropoda</taxon>
        <taxon>Hexapoda</taxon>
        <taxon>Insecta</taxon>
        <taxon>Pterygota</taxon>
        <taxon>Neoptera</taxon>
        <taxon>Endopterygota</taxon>
        <taxon>Lepidoptera</taxon>
        <taxon>Glossata</taxon>
        <taxon>Ditrysia</taxon>
        <taxon>Yponomeutoidea</taxon>
        <taxon>Plutellidae</taxon>
        <taxon>Plutella</taxon>
    </lineage>
</organism>
<keyword evidence="4 10" id="KW-0337">GPI-anchor biosynthesis</keyword>
<comment type="caution">
    <text evidence="11">The sequence shown here is derived from an EMBL/GenBank/DDBJ whole genome shotgun (WGS) entry which is preliminary data.</text>
</comment>
<comment type="function">
    <text evidence="10">Stabilizing subunit of the glycosylphosphatidylinositol-mannosyltransferase I complex which catalyzes the transfer of the first mannose, via an alpha-1,4 bond from a dolichol-phosphate-mannose (Dol-P-Man) to the glucosaminyl acyl phosphatidylinositol (GlcN-(acyl)PI) intermediate to generate alpha-D-Man-(1-&gt;4)-alpha-D-GlcN-(1-&gt;6)-(1-radyl,2-acyl-sn-glycero-3-phospho)-2-acyl-inositol and participates in the sixth step of the glycosylphosphatidylinositol-anchor biosynthesis. Probably acts by stabilizing the mannosyltransferase PIGM.</text>
</comment>
<sequence length="246" mass="27379">MFIFSKILIVFASISFAASNSCSFSVKIKQILHNEGFHSFFRNLTYNIEFLDEEDEPKPLFRSCVVGLDQTLPAGVFANPDELGDLRRVNKVNAIPKNPVNIESSAEQSSPTSVYVVGKVLGAHVNLWMPVHARYHKAAAGGGQTRTTLPPPRLHLKCPDARLDACDPAVARPVTFLCSSSLKDKCNWKEIQYVMITDTPFWDVPIGNTDHYRVVSIGTALVITVGSMYVLKAILDYKNDNDKKYD</sequence>
<feature type="chain" id="PRO_5044949785" description="Phosphatidylinositol-glycan biosynthesis class X protein" evidence="10">
    <location>
        <begin position="20"/>
        <end position="246"/>
    </location>
</feature>
<keyword evidence="8" id="KW-0472">Membrane</keyword>
<name>A0ABQ7QV82_PLUXY</name>
<reference evidence="11 12" key="1">
    <citation type="submission" date="2021-06" db="EMBL/GenBank/DDBJ databases">
        <title>A haploid diamondback moth (Plutella xylostella L.) genome assembly resolves 31 chromosomes and identifies a diamide resistance mutation.</title>
        <authorList>
            <person name="Ward C.M."/>
            <person name="Perry K.D."/>
            <person name="Baker G."/>
            <person name="Powis K."/>
            <person name="Heckel D.G."/>
            <person name="Baxter S.W."/>
        </authorList>
    </citation>
    <scope>NUCLEOTIDE SEQUENCE [LARGE SCALE GENOMIC DNA]</scope>
    <source>
        <strain evidence="11 12">LV</strain>
        <tissue evidence="11">Single pupa</tissue>
    </source>
</reference>
<accession>A0ABQ7QV82</accession>
<evidence type="ECO:0000256" key="9">
    <source>
        <dbReference type="ARBA" id="ARBA00023180"/>
    </source>
</evidence>
<evidence type="ECO:0000256" key="3">
    <source>
        <dbReference type="ARBA" id="ARBA00010345"/>
    </source>
</evidence>
<evidence type="ECO:0000313" key="11">
    <source>
        <dbReference type="EMBL" id="KAG7308916.1"/>
    </source>
</evidence>
<proteinExistence type="inferred from homology"/>
<evidence type="ECO:0000256" key="10">
    <source>
        <dbReference type="RuleBase" id="RU366056"/>
    </source>
</evidence>
<evidence type="ECO:0000256" key="5">
    <source>
        <dbReference type="ARBA" id="ARBA00022692"/>
    </source>
</evidence>
<evidence type="ECO:0000313" key="12">
    <source>
        <dbReference type="Proteomes" id="UP000823941"/>
    </source>
</evidence>
<evidence type="ECO:0000256" key="7">
    <source>
        <dbReference type="ARBA" id="ARBA00022989"/>
    </source>
</evidence>
<keyword evidence="6 10" id="KW-0256">Endoplasmic reticulum</keyword>
<keyword evidence="12" id="KW-1185">Reference proteome</keyword>
<comment type="subcellular location">
    <subcellularLocation>
        <location evidence="1 10">Endoplasmic reticulum membrane</location>
        <topology evidence="1 10">Single-pass membrane protein</topology>
    </subcellularLocation>
</comment>
<dbReference type="EMBL" id="JAHIBW010000008">
    <property type="protein sequence ID" value="KAG7308916.1"/>
    <property type="molecule type" value="Genomic_DNA"/>
</dbReference>
<protein>
    <recommendedName>
        <fullName evidence="10">Phosphatidylinositol-glycan biosynthesis class X protein</fullName>
    </recommendedName>
</protein>
<dbReference type="InterPro" id="IPR013233">
    <property type="entry name" value="PIG-X/PBN1"/>
</dbReference>
<evidence type="ECO:0000256" key="4">
    <source>
        <dbReference type="ARBA" id="ARBA00022502"/>
    </source>
</evidence>
<comment type="similarity">
    <text evidence="3 10">Belongs to the PIGX family.</text>
</comment>
<dbReference type="InterPro" id="IPR040039">
    <property type="entry name" value="PIGX"/>
</dbReference>
<dbReference type="PANTHER" id="PTHR28650:SF1">
    <property type="entry name" value="PHOSPHATIDYLINOSITOL-GLYCAN BIOSYNTHESIS CLASS X PROTEIN"/>
    <property type="match status" value="1"/>
</dbReference>
<dbReference type="Pfam" id="PF08320">
    <property type="entry name" value="PIG-X"/>
    <property type="match status" value="1"/>
</dbReference>
<keyword evidence="9" id="KW-0325">Glycoprotein</keyword>
<comment type="pathway">
    <text evidence="2 10">Glycolipid biosynthesis; glycosylphosphatidylinositol-anchor biosynthesis.</text>
</comment>
<dbReference type="PANTHER" id="PTHR28650">
    <property type="entry name" value="PHOSPHATIDYLINOSITOL-GLYCAN BIOSYNTHESIS CLASS X PROTEIN"/>
    <property type="match status" value="1"/>
</dbReference>
<dbReference type="Proteomes" id="UP000823941">
    <property type="component" value="Chromosome 8"/>
</dbReference>
<evidence type="ECO:0000256" key="1">
    <source>
        <dbReference type="ARBA" id="ARBA00004389"/>
    </source>
</evidence>
<keyword evidence="5" id="KW-0812">Transmembrane</keyword>
<keyword evidence="7" id="KW-1133">Transmembrane helix</keyword>
<feature type="signal peptide" evidence="10">
    <location>
        <begin position="1"/>
        <end position="19"/>
    </location>
</feature>
<keyword evidence="10" id="KW-0732">Signal</keyword>
<evidence type="ECO:0000256" key="6">
    <source>
        <dbReference type="ARBA" id="ARBA00022824"/>
    </source>
</evidence>
<evidence type="ECO:0000256" key="8">
    <source>
        <dbReference type="ARBA" id="ARBA00023136"/>
    </source>
</evidence>
<evidence type="ECO:0000256" key="2">
    <source>
        <dbReference type="ARBA" id="ARBA00004687"/>
    </source>
</evidence>
<gene>
    <name evidence="11" type="ORF">JYU34_006187</name>
</gene>